<proteinExistence type="predicted"/>
<dbReference type="PANTHER" id="PTHR33693">
    <property type="entry name" value="TYPE-5 URACIL-DNA GLYCOSYLASE"/>
    <property type="match status" value="1"/>
</dbReference>
<dbReference type="CDD" id="cd10030">
    <property type="entry name" value="UDG-F4_TTUDGA_SPO1dp_like"/>
    <property type="match status" value="1"/>
</dbReference>
<dbReference type="EC" id="2.7.7.7" evidence="6"/>
<evidence type="ECO:0000256" key="1">
    <source>
        <dbReference type="ARBA" id="ARBA00022763"/>
    </source>
</evidence>
<dbReference type="GO" id="GO:0003887">
    <property type="term" value="F:DNA-directed DNA polymerase activity"/>
    <property type="evidence" value="ECO:0007669"/>
    <property type="project" value="UniProtKB-EC"/>
</dbReference>
<protein>
    <submittedName>
        <fullName evidence="6">DNA polymerase</fullName>
        <ecNumber evidence="6">2.7.7.7</ecNumber>
    </submittedName>
    <submittedName>
        <fullName evidence="5">Uracil-DNA glycosylase</fullName>
    </submittedName>
</protein>
<reference evidence="6" key="2">
    <citation type="submission" date="2022-03" db="EMBL/GenBank/DDBJ databases">
        <title>Genome Encyclopedia of Bacteria and Archaea VI: Functional Genomics of Type Strains.</title>
        <authorList>
            <person name="Whitman W."/>
        </authorList>
    </citation>
    <scope>NUCLEOTIDE SEQUENCE</scope>
    <source>
        <strain evidence="6">HSC-15S17</strain>
    </source>
</reference>
<dbReference type="Pfam" id="PF03167">
    <property type="entry name" value="UDG"/>
    <property type="match status" value="1"/>
</dbReference>
<dbReference type="Proteomes" id="UP001155901">
    <property type="component" value="Unassembled WGS sequence"/>
</dbReference>
<sequence>MSQTIARSTVFLDEMGVGVQWKLRNPPVGEEAAVEYDVAEEPVAVVAEAPPAPVPAPVPVAVSAPTPAPAPAPVVAPVPTPAPSFNPEPPAEEVEFAAADEDSTAWFDEAPVPARAEPVGDAAIAAMDWPALKTAVSTCTRCALCDTRRNAVNGRGAADASWFAIAAAPSRLDEKENQVIAGEAGQLLDNMLKAISLKPEADVYVTSLVKCRPSGPDGADRAPSGEELLACRPFLERELALTGATMAMTFGQHAAKGLMMGPATRGQVMRYGAAQLPVVATYHPDDLLRKPEDKAKAWGDLCLAKAARD</sequence>
<comment type="caution">
    <text evidence="5">The sequence shown here is derived from an EMBL/GenBank/DDBJ whole genome shotgun (WGS) entry which is preliminary data.</text>
</comment>
<dbReference type="SMART" id="SM00987">
    <property type="entry name" value="UreE_C"/>
    <property type="match status" value="1"/>
</dbReference>
<evidence type="ECO:0000313" key="5">
    <source>
        <dbReference type="EMBL" id="MBV6323031.1"/>
    </source>
</evidence>
<keyword evidence="1" id="KW-0227">DNA damage</keyword>
<feature type="domain" description="Uracil-DNA glycosylase-like" evidence="4">
    <location>
        <begin position="153"/>
        <end position="302"/>
    </location>
</feature>
<dbReference type="AlphaFoldDB" id="A0AA41HF88"/>
<keyword evidence="6" id="KW-0548">Nucleotidyltransferase</keyword>
<dbReference type="PANTHER" id="PTHR33693:SF1">
    <property type="entry name" value="TYPE-4 URACIL-DNA GLYCOSYLASE"/>
    <property type="match status" value="1"/>
</dbReference>
<keyword evidence="8" id="KW-1185">Reference proteome</keyword>
<dbReference type="InterPro" id="IPR005122">
    <property type="entry name" value="Uracil-DNA_glycosylase-like"/>
</dbReference>
<dbReference type="InterPro" id="IPR051536">
    <property type="entry name" value="UDG_Type-4/5"/>
</dbReference>
<dbReference type="Proteomes" id="UP001162889">
    <property type="component" value="Unassembled WGS sequence"/>
</dbReference>
<evidence type="ECO:0000313" key="7">
    <source>
        <dbReference type="Proteomes" id="UP001155901"/>
    </source>
</evidence>
<keyword evidence="3" id="KW-0234">DNA repair</keyword>
<evidence type="ECO:0000313" key="6">
    <source>
        <dbReference type="EMBL" id="MCP2010183.1"/>
    </source>
</evidence>
<dbReference type="EMBL" id="JAHTGR010000010">
    <property type="protein sequence ID" value="MBV6323031.1"/>
    <property type="molecule type" value="Genomic_DNA"/>
</dbReference>
<organism evidence="5 7">
    <name type="scientific">Duganella violaceipulchra</name>
    <dbReference type="NCBI Taxonomy" id="2849652"/>
    <lineage>
        <taxon>Bacteria</taxon>
        <taxon>Pseudomonadati</taxon>
        <taxon>Pseudomonadota</taxon>
        <taxon>Betaproteobacteria</taxon>
        <taxon>Burkholderiales</taxon>
        <taxon>Oxalobacteraceae</taxon>
        <taxon>Telluria group</taxon>
        <taxon>Duganella</taxon>
    </lineage>
</organism>
<evidence type="ECO:0000256" key="3">
    <source>
        <dbReference type="ARBA" id="ARBA00023204"/>
    </source>
</evidence>
<evidence type="ECO:0000256" key="2">
    <source>
        <dbReference type="ARBA" id="ARBA00022801"/>
    </source>
</evidence>
<reference evidence="5" key="1">
    <citation type="submission" date="2021-07" db="EMBL/GenBank/DDBJ databases">
        <title>Characterization of violacein-producing bacteria and related species.</title>
        <authorList>
            <person name="Wilson H.S."/>
            <person name="De Leon M.E."/>
        </authorList>
    </citation>
    <scope>NUCLEOTIDE SEQUENCE</scope>
    <source>
        <strain evidence="5">HSC-15S17</strain>
    </source>
</reference>
<keyword evidence="6" id="KW-0808">Transferase</keyword>
<gene>
    <name evidence="5" type="ORF">KVP70_19040</name>
    <name evidence="6" type="ORF">L1274_003915</name>
</gene>
<evidence type="ECO:0000313" key="8">
    <source>
        <dbReference type="Proteomes" id="UP001162889"/>
    </source>
</evidence>
<dbReference type="GO" id="GO:0097506">
    <property type="term" value="F:deaminated base DNA N-glycosylase activity"/>
    <property type="evidence" value="ECO:0007669"/>
    <property type="project" value="UniProtKB-ARBA"/>
</dbReference>
<evidence type="ECO:0000259" key="4">
    <source>
        <dbReference type="SMART" id="SM00986"/>
    </source>
</evidence>
<accession>A0AA41HF88</accession>
<name>A0AA41HF88_9BURK</name>
<keyword evidence="2" id="KW-0378">Hydrolase</keyword>
<dbReference type="EMBL" id="JALJZU010000007">
    <property type="protein sequence ID" value="MCP2010183.1"/>
    <property type="molecule type" value="Genomic_DNA"/>
</dbReference>
<dbReference type="GO" id="GO:0006281">
    <property type="term" value="P:DNA repair"/>
    <property type="evidence" value="ECO:0007669"/>
    <property type="project" value="UniProtKB-KW"/>
</dbReference>
<dbReference type="SMART" id="SM00986">
    <property type="entry name" value="UDG"/>
    <property type="match status" value="1"/>
</dbReference>
<dbReference type="RefSeq" id="WP_217943747.1">
    <property type="nucleotide sequence ID" value="NZ_JAHTGR010000010.1"/>
</dbReference>